<feature type="chain" id="PRO_5046350306" evidence="1">
    <location>
        <begin position="27"/>
        <end position="51"/>
    </location>
</feature>
<keyword evidence="3" id="KW-1185">Reference proteome</keyword>
<gene>
    <name evidence="2" type="ORF">OS242_16520</name>
</gene>
<protein>
    <submittedName>
        <fullName evidence="2">Uncharacterized protein</fullName>
    </submittedName>
</protein>
<dbReference type="EMBL" id="JAPMLT010000011">
    <property type="protein sequence ID" value="MCX7571554.1"/>
    <property type="molecule type" value="Genomic_DNA"/>
</dbReference>
<accession>A0ABT3X3T1</accession>
<evidence type="ECO:0000256" key="1">
    <source>
        <dbReference type="SAM" id="SignalP"/>
    </source>
</evidence>
<name>A0ABT3X3T1_9BACL</name>
<evidence type="ECO:0000313" key="2">
    <source>
        <dbReference type="EMBL" id="MCX7571554.1"/>
    </source>
</evidence>
<proteinExistence type="predicted"/>
<dbReference type="Proteomes" id="UP001208017">
    <property type="component" value="Unassembled WGS sequence"/>
</dbReference>
<feature type="signal peptide" evidence="1">
    <location>
        <begin position="1"/>
        <end position="26"/>
    </location>
</feature>
<dbReference type="RefSeq" id="WP_267152801.1">
    <property type="nucleotide sequence ID" value="NZ_JAPMLT010000011.1"/>
</dbReference>
<sequence>MKKATLALLFAAVVAAGLGYASSQQALFEGPEPLAPKLALFEGPEPLAPKA</sequence>
<keyword evidence="1" id="KW-0732">Signal</keyword>
<evidence type="ECO:0000313" key="3">
    <source>
        <dbReference type="Proteomes" id="UP001208017"/>
    </source>
</evidence>
<comment type="caution">
    <text evidence="2">The sequence shown here is derived from an EMBL/GenBank/DDBJ whole genome shotgun (WGS) entry which is preliminary data.</text>
</comment>
<reference evidence="2 3" key="1">
    <citation type="submission" date="2022-11" db="EMBL/GenBank/DDBJ databases">
        <title>Study of microbial diversity in lake waters.</title>
        <authorList>
            <person name="Zhang J."/>
        </authorList>
    </citation>
    <scope>NUCLEOTIDE SEQUENCE [LARGE SCALE GENOMIC DNA]</scope>
    <source>
        <strain evidence="2 3">DT12</strain>
    </source>
</reference>
<organism evidence="2 3">
    <name type="scientific">Tumebacillus lacus</name>
    <dbReference type="NCBI Taxonomy" id="2995335"/>
    <lineage>
        <taxon>Bacteria</taxon>
        <taxon>Bacillati</taxon>
        <taxon>Bacillota</taxon>
        <taxon>Bacilli</taxon>
        <taxon>Bacillales</taxon>
        <taxon>Alicyclobacillaceae</taxon>
        <taxon>Tumebacillus</taxon>
    </lineage>
</organism>